<accession>A0A178BW64</accession>
<dbReference type="AlphaFoldDB" id="A0A178BW64"/>
<name>A0A178BW64_9EURO</name>
<reference evidence="3 4" key="1">
    <citation type="submission" date="2016-03" db="EMBL/GenBank/DDBJ databases">
        <title>The draft genome sequence of Fonsecaea nubica causative agent of cutaneous subcutaneous infection in human host.</title>
        <authorList>
            <person name="Costa F."/>
            <person name="Sybren D.H."/>
            <person name="Raittz R.T."/>
            <person name="Weiss V.A."/>
            <person name="Leao A.C."/>
            <person name="Gomes R."/>
            <person name="De Souza E.M."/>
            <person name="Pedrosa F.O."/>
            <person name="Steffens M.B."/>
            <person name="Bombassaro A."/>
            <person name="Tadra-Sfeir M.Z."/>
            <person name="Moreno L.F."/>
            <person name="Najafzadeh M.J."/>
            <person name="Felipe M.S."/>
            <person name="Teixeira M."/>
            <person name="Sun J."/>
            <person name="Xi L."/>
            <person name="Castro M.A."/>
            <person name="Vicente V.A."/>
        </authorList>
    </citation>
    <scope>NUCLEOTIDE SEQUENCE [LARGE SCALE GENOMIC DNA]</scope>
    <source>
        <strain evidence="3 4">CBS 269.64</strain>
    </source>
</reference>
<dbReference type="GeneID" id="34594763"/>
<comment type="similarity">
    <text evidence="2">Belongs to the FAD-binding monooxygenase family.</text>
</comment>
<gene>
    <name evidence="3" type="ORF">AYO20_11379</name>
</gene>
<dbReference type="PANTHER" id="PTHR42877">
    <property type="entry name" value="L-ORNITHINE N(5)-MONOOXYGENASE-RELATED"/>
    <property type="match status" value="1"/>
</dbReference>
<dbReference type="InterPro" id="IPR036188">
    <property type="entry name" value="FAD/NAD-bd_sf"/>
</dbReference>
<comment type="caution">
    <text evidence="3">The sequence shown here is derived from an EMBL/GenBank/DDBJ whole genome shotgun (WGS) entry which is preliminary data.</text>
</comment>
<sequence>MIATITDDDYEVLDQYHSQPRKLKIIHVGAGASGLLLAYKAERQLRNYELICYEKNPSIGGTWWENRYPGCACDIPAHTYTYTFRPNPEWSGFYSRSDEIQTYFEKFYEEYKLDRYVRLNTEVVSATWFEDSGEWEVELKNADGTFTDRCHVLINGSGVVNKWKWPAIEGISSYKGILAHSANWDTSIDWQGKKVAVLGTGSSSIQMVPHLAKGNDSDFPLPSISSKEAPSLTPSAVVGAESLTVFARNMTYIAPQVASDAQKIDENSQPVAAVGKHYYIEAEKQRFRTDAEFHLQYRKRLESALTEMFPMFLRGTKLNVQARESMRASMLAKIGEGHDELKQRFIPQWSPGCRRLTPGEGYLETLVQDHVRVVHEEIVRFTETGLVTASGEQLEFDLIACATGFDIAYTPHFRITGVDGAVMQDEWKETPNIYLSIAAPKFPNYFVVNGPTGNWGQGCALPSHEVQLEYAIQCCRKMQEEGIRAMEPRQGPTTQINRHLDAWHKKYSVWAEDCRSWYKDNKPDGRVYIWPGSLLHHLKTLRVPRYEHYDLRYDDPDNIWAFLGNGRTDLEVAHDQGQSVDLAPYIRNDDTPWSLDLPLSVPLPVAAEEEEEETEKAKDAAVVQ</sequence>
<organism evidence="3 4">
    <name type="scientific">Fonsecaea nubica</name>
    <dbReference type="NCBI Taxonomy" id="856822"/>
    <lineage>
        <taxon>Eukaryota</taxon>
        <taxon>Fungi</taxon>
        <taxon>Dikarya</taxon>
        <taxon>Ascomycota</taxon>
        <taxon>Pezizomycotina</taxon>
        <taxon>Eurotiomycetes</taxon>
        <taxon>Chaetothyriomycetidae</taxon>
        <taxon>Chaetothyriales</taxon>
        <taxon>Herpotrichiellaceae</taxon>
        <taxon>Fonsecaea</taxon>
    </lineage>
</organism>
<evidence type="ECO:0000313" key="4">
    <source>
        <dbReference type="Proteomes" id="UP000185904"/>
    </source>
</evidence>
<dbReference type="Gene3D" id="3.50.50.60">
    <property type="entry name" value="FAD/NAD(P)-binding domain"/>
    <property type="match status" value="2"/>
</dbReference>
<dbReference type="InterPro" id="IPR051209">
    <property type="entry name" value="FAD-bind_Monooxygenase_sf"/>
</dbReference>
<dbReference type="EMBL" id="LVCJ01000150">
    <property type="protein sequence ID" value="OAL21414.1"/>
    <property type="molecule type" value="Genomic_DNA"/>
</dbReference>
<evidence type="ECO:0000256" key="2">
    <source>
        <dbReference type="ARBA" id="ARBA00010139"/>
    </source>
</evidence>
<dbReference type="RefSeq" id="XP_022494396.1">
    <property type="nucleotide sequence ID" value="XM_022649631.1"/>
</dbReference>
<dbReference type="PANTHER" id="PTHR42877:SF8">
    <property type="entry name" value="MONOOXYGENASE"/>
    <property type="match status" value="1"/>
</dbReference>
<dbReference type="Proteomes" id="UP000185904">
    <property type="component" value="Unassembled WGS sequence"/>
</dbReference>
<evidence type="ECO:0008006" key="5">
    <source>
        <dbReference type="Google" id="ProtNLM"/>
    </source>
</evidence>
<dbReference type="OrthoDB" id="74360at2759"/>
<dbReference type="SUPFAM" id="SSF51905">
    <property type="entry name" value="FAD/NAD(P)-binding domain"/>
    <property type="match status" value="3"/>
</dbReference>
<keyword evidence="4" id="KW-1185">Reference proteome</keyword>
<evidence type="ECO:0000256" key="1">
    <source>
        <dbReference type="ARBA" id="ARBA00001974"/>
    </source>
</evidence>
<dbReference type="Pfam" id="PF13450">
    <property type="entry name" value="NAD_binding_8"/>
    <property type="match status" value="1"/>
</dbReference>
<comment type="cofactor">
    <cofactor evidence="1">
        <name>FAD</name>
        <dbReference type="ChEBI" id="CHEBI:57692"/>
    </cofactor>
</comment>
<proteinExistence type="inferred from homology"/>
<protein>
    <recommendedName>
        <fullName evidence="5">L-ornithine N(5)-oxygenase</fullName>
    </recommendedName>
</protein>
<evidence type="ECO:0000313" key="3">
    <source>
        <dbReference type="EMBL" id="OAL21414.1"/>
    </source>
</evidence>